<reference evidence="3 4" key="1">
    <citation type="submission" date="2024-08" db="EMBL/GenBank/DDBJ databases">
        <authorList>
            <person name="Cucini C."/>
            <person name="Frati F."/>
        </authorList>
    </citation>
    <scope>NUCLEOTIDE SEQUENCE [LARGE SCALE GENOMIC DNA]</scope>
</reference>
<dbReference type="Pfam" id="PF03357">
    <property type="entry name" value="Snf7"/>
    <property type="match status" value="1"/>
</dbReference>
<feature type="compositionally biased region" description="Low complexity" evidence="2">
    <location>
        <begin position="277"/>
        <end position="293"/>
    </location>
</feature>
<dbReference type="Proteomes" id="UP001642540">
    <property type="component" value="Unassembled WGS sequence"/>
</dbReference>
<feature type="region of interest" description="Disordered" evidence="2">
    <location>
        <begin position="201"/>
        <end position="304"/>
    </location>
</feature>
<comment type="caution">
    <text evidence="3">The sequence shown here is derived from an EMBL/GenBank/DDBJ whole genome shotgun (WGS) entry which is preliminary data.</text>
</comment>
<name>A0ABP1S1S8_9HEXA</name>
<organism evidence="3 4">
    <name type="scientific">Orchesella dallaii</name>
    <dbReference type="NCBI Taxonomy" id="48710"/>
    <lineage>
        <taxon>Eukaryota</taxon>
        <taxon>Metazoa</taxon>
        <taxon>Ecdysozoa</taxon>
        <taxon>Arthropoda</taxon>
        <taxon>Hexapoda</taxon>
        <taxon>Collembola</taxon>
        <taxon>Entomobryomorpha</taxon>
        <taxon>Entomobryoidea</taxon>
        <taxon>Orchesellidae</taxon>
        <taxon>Orchesellinae</taxon>
        <taxon>Orchesella</taxon>
    </lineage>
</organism>
<protein>
    <recommendedName>
        <fullName evidence="5">Charged multivesicular body protein 6</fullName>
    </recommendedName>
</protein>
<accession>A0ABP1S1S8</accession>
<comment type="similarity">
    <text evidence="1">Belongs to the SNF7 family.</text>
</comment>
<dbReference type="EMBL" id="CAXLJM020000147">
    <property type="protein sequence ID" value="CAL8141633.1"/>
    <property type="molecule type" value="Genomic_DNA"/>
</dbReference>
<dbReference type="InterPro" id="IPR005024">
    <property type="entry name" value="Snf7_fam"/>
</dbReference>
<evidence type="ECO:0008006" key="5">
    <source>
        <dbReference type="Google" id="ProtNLM"/>
    </source>
</evidence>
<evidence type="ECO:0000313" key="4">
    <source>
        <dbReference type="Proteomes" id="UP001642540"/>
    </source>
</evidence>
<feature type="region of interest" description="Disordered" evidence="2">
    <location>
        <begin position="1"/>
        <end position="35"/>
    </location>
</feature>
<proteinExistence type="inferred from homology"/>
<evidence type="ECO:0000256" key="2">
    <source>
        <dbReference type="SAM" id="MobiDB-lite"/>
    </source>
</evidence>
<evidence type="ECO:0000313" key="3">
    <source>
        <dbReference type="EMBL" id="CAL8141633.1"/>
    </source>
</evidence>
<sequence>MGKNASKPGNRLSLRRGRRGSVTPAGGPTTAPEMTAQTAVLTLKVQRSEVQKYKLELVSRQLEETQIIKQLVQSGKMESAKLLLKKQKFHTYLVEESERQLESILRQCEADDITIGQKIDESQAARGVEKGGEALKQIRLLMELDNLDKILEESEESIQKQRELDRVILLSAGVEDPKFLDSLKAVEKEVEEMKVTEAVAAEKAEPEEDLLHFPEPEKVELQLPQDPNARIPEEIAAEINSKGGVPPPKLEQTEVLSEKIPEQPKPLEPTKLEEAPRTSATATEASSSVSSNPSKEENAYADRSNMTAAVSEIGKNFSKEVESELEFVTKKSQVILNNELWKELGLGSGKNFGAKKEVPAGTQAEISTSSGVALKGTDEVSHLLLPDVPSSAVADEQ</sequence>
<evidence type="ECO:0000256" key="1">
    <source>
        <dbReference type="ARBA" id="ARBA00006190"/>
    </source>
</evidence>
<gene>
    <name evidence="3" type="ORF">ODALV1_LOCUS28809</name>
</gene>
<keyword evidence="4" id="KW-1185">Reference proteome</keyword>
<feature type="compositionally biased region" description="Basic and acidic residues" evidence="2">
    <location>
        <begin position="201"/>
        <end position="220"/>
    </location>
</feature>